<dbReference type="AlphaFoldDB" id="A0A1H8UD41"/>
<evidence type="ECO:0000256" key="1">
    <source>
        <dbReference type="ARBA" id="ARBA00022723"/>
    </source>
</evidence>
<keyword evidence="5" id="KW-1185">Reference proteome</keyword>
<keyword evidence="2" id="KW-0408">Iron</keyword>
<proteinExistence type="predicted"/>
<protein>
    <submittedName>
        <fullName evidence="4">DUF971 family protein</fullName>
    </submittedName>
</protein>
<evidence type="ECO:0000256" key="2">
    <source>
        <dbReference type="ARBA" id="ARBA00023004"/>
    </source>
</evidence>
<sequence length="117" mass="13263">MANPTELQLHQASKVLEVSFDDGSRFELPCEYLRVHSPSAEVKGHGPGQEVLQVNKEDVNITRIEPTGNYAVRLYFDDGHHTGLYTWEYLYELGANQDAYWAKYLDALAAAGYKRRG</sequence>
<evidence type="ECO:0000313" key="4">
    <source>
        <dbReference type="EMBL" id="SEP01140.1"/>
    </source>
</evidence>
<dbReference type="Gene3D" id="3.30.2020.30">
    <property type="match status" value="1"/>
</dbReference>
<dbReference type="PANTHER" id="PTHR35303">
    <property type="entry name" value="OS02G0197800 PROTEIN"/>
    <property type="match status" value="1"/>
</dbReference>
<dbReference type="EMBL" id="FOEG01000006">
    <property type="protein sequence ID" value="SEP01140.1"/>
    <property type="molecule type" value="Genomic_DNA"/>
</dbReference>
<dbReference type="Pfam" id="PF06155">
    <property type="entry name" value="GBBH-like_N"/>
    <property type="match status" value="1"/>
</dbReference>
<keyword evidence="1" id="KW-0479">Metal-binding</keyword>
<organism evidence="4 5">
    <name type="scientific">Aquisalimonas asiatica</name>
    <dbReference type="NCBI Taxonomy" id="406100"/>
    <lineage>
        <taxon>Bacteria</taxon>
        <taxon>Pseudomonadati</taxon>
        <taxon>Pseudomonadota</taxon>
        <taxon>Gammaproteobacteria</taxon>
        <taxon>Chromatiales</taxon>
        <taxon>Ectothiorhodospiraceae</taxon>
        <taxon>Aquisalimonas</taxon>
    </lineage>
</organism>
<dbReference type="Proteomes" id="UP000199657">
    <property type="component" value="Unassembled WGS sequence"/>
</dbReference>
<dbReference type="OrthoDB" id="9794178at2"/>
<feature type="domain" description="Gamma-butyrobetaine hydroxylase-like N-terminal" evidence="3">
    <location>
        <begin position="8"/>
        <end position="91"/>
    </location>
</feature>
<dbReference type="GO" id="GO:0046872">
    <property type="term" value="F:metal ion binding"/>
    <property type="evidence" value="ECO:0007669"/>
    <property type="project" value="UniProtKB-KW"/>
</dbReference>
<dbReference type="InterPro" id="IPR010376">
    <property type="entry name" value="GBBH-like_N"/>
</dbReference>
<dbReference type="InterPro" id="IPR038492">
    <property type="entry name" value="GBBH-like_N_sf"/>
</dbReference>
<accession>A0A1H8UD41</accession>
<dbReference type="PANTHER" id="PTHR35303:SF5">
    <property type="entry name" value="OS02G0197800 PROTEIN"/>
    <property type="match status" value="1"/>
</dbReference>
<reference evidence="4 5" key="1">
    <citation type="submission" date="2016-10" db="EMBL/GenBank/DDBJ databases">
        <authorList>
            <person name="de Groot N.N."/>
        </authorList>
    </citation>
    <scope>NUCLEOTIDE SEQUENCE [LARGE SCALE GENOMIC DNA]</scope>
    <source>
        <strain evidence="4 5">CGMCC 1.6291</strain>
    </source>
</reference>
<dbReference type="RefSeq" id="WP_091644843.1">
    <property type="nucleotide sequence ID" value="NZ_FOEG01000006.1"/>
</dbReference>
<evidence type="ECO:0000259" key="3">
    <source>
        <dbReference type="Pfam" id="PF06155"/>
    </source>
</evidence>
<gene>
    <name evidence="4" type="ORF">SAMN04488052_106112</name>
</gene>
<evidence type="ECO:0000313" key="5">
    <source>
        <dbReference type="Proteomes" id="UP000199657"/>
    </source>
</evidence>
<dbReference type="STRING" id="406100.SAMN04488052_106112"/>
<name>A0A1H8UD41_9GAMM</name>